<evidence type="ECO:0008006" key="3">
    <source>
        <dbReference type="Google" id="ProtNLM"/>
    </source>
</evidence>
<dbReference type="KEGG" id="dtx:ATSB10_31730"/>
<organism evidence="1 2">
    <name type="scientific">Dyella thiooxydans</name>
    <dbReference type="NCBI Taxonomy" id="445710"/>
    <lineage>
        <taxon>Bacteria</taxon>
        <taxon>Pseudomonadati</taxon>
        <taxon>Pseudomonadota</taxon>
        <taxon>Gammaproteobacteria</taxon>
        <taxon>Lysobacterales</taxon>
        <taxon>Rhodanobacteraceae</taxon>
        <taxon>Dyella</taxon>
    </lineage>
</organism>
<protein>
    <recommendedName>
        <fullName evidence="3">Uracil-DNA glycosylase-like domain-containing protein</fullName>
    </recommendedName>
</protein>
<dbReference type="AlphaFoldDB" id="A0A160N468"/>
<reference evidence="1 2" key="1">
    <citation type="submission" date="2016-02" db="EMBL/GenBank/DDBJ databases">
        <title>Complete genome sequencing and analysis of ATSB10, Dyella thiooxydans isolated from rhizosphere soil of sunflower (Helianthus annuus L.).</title>
        <authorList>
            <person name="Lee Y."/>
            <person name="Hwangbo K."/>
            <person name="Chung H."/>
            <person name="Yoo J."/>
            <person name="Kim K.Y."/>
            <person name="Sa T.M."/>
            <person name="Um Y."/>
            <person name="Madhaiyan M."/>
        </authorList>
    </citation>
    <scope>NUCLEOTIDE SEQUENCE [LARGE SCALE GENOMIC DNA]</scope>
    <source>
        <strain evidence="1 2">ATSB10</strain>
    </source>
</reference>
<dbReference type="PATRIC" id="fig|445710.3.peg.3173"/>
<evidence type="ECO:0000313" key="1">
    <source>
        <dbReference type="EMBL" id="AND70627.1"/>
    </source>
</evidence>
<dbReference type="Proteomes" id="UP000077255">
    <property type="component" value="Chromosome"/>
</dbReference>
<dbReference type="RefSeq" id="WP_063673638.1">
    <property type="nucleotide sequence ID" value="NZ_CP014841.1"/>
</dbReference>
<accession>A0A160N468</accession>
<sequence length="254" mass="27981">MSEMLNRFRSTVLNLQSASVLDQRLLISQSGDLATYYSPFEHLNEQARVVLVGITPGKFQAQAALDQLRACLREGFSDADALRRAKETASFSGSMRTALVEMLDRIGLHVALGLRSSADLFGTARSLVHYTSVLRHPVFAKGENYAGNPAILRTPYLKGMTDQWLADEVRKLPNALWIPLGKEPTAVMRSFAERGLIEGDRVLDGLPHPSGANAERIAYFLGRKQRGQLSSKTRAESIDSARDVLIRKVSGVRG</sequence>
<dbReference type="EMBL" id="CP014841">
    <property type="protein sequence ID" value="AND70627.1"/>
    <property type="molecule type" value="Genomic_DNA"/>
</dbReference>
<gene>
    <name evidence="1" type="ORF">ATSB10_31730</name>
</gene>
<evidence type="ECO:0000313" key="2">
    <source>
        <dbReference type="Proteomes" id="UP000077255"/>
    </source>
</evidence>
<proteinExistence type="predicted"/>
<name>A0A160N468_9GAMM</name>
<dbReference type="OrthoDB" id="573462at2"/>
<keyword evidence="2" id="KW-1185">Reference proteome</keyword>